<dbReference type="InterPro" id="IPR000679">
    <property type="entry name" value="Znf_GATA"/>
</dbReference>
<feature type="region of interest" description="Disordered" evidence="5">
    <location>
        <begin position="346"/>
        <end position="368"/>
    </location>
</feature>
<dbReference type="PROSITE" id="PS00344">
    <property type="entry name" value="GATA_ZN_FINGER_1"/>
    <property type="match status" value="1"/>
</dbReference>
<evidence type="ECO:0000256" key="3">
    <source>
        <dbReference type="ARBA" id="ARBA00022833"/>
    </source>
</evidence>
<name>A0ABP0BXM1_9PEZI</name>
<dbReference type="Pfam" id="PF08447">
    <property type="entry name" value="PAS_3"/>
    <property type="match status" value="1"/>
</dbReference>
<evidence type="ECO:0000256" key="1">
    <source>
        <dbReference type="ARBA" id="ARBA00022723"/>
    </source>
</evidence>
<dbReference type="PROSITE" id="PS50112">
    <property type="entry name" value="PAS"/>
    <property type="match status" value="1"/>
</dbReference>
<evidence type="ECO:0000259" key="7">
    <source>
        <dbReference type="PROSITE" id="PS50114"/>
    </source>
</evidence>
<evidence type="ECO:0000256" key="2">
    <source>
        <dbReference type="ARBA" id="ARBA00022771"/>
    </source>
</evidence>
<dbReference type="InterPro" id="IPR051140">
    <property type="entry name" value="GATA_TF"/>
</dbReference>
<feature type="compositionally biased region" description="Low complexity" evidence="5">
    <location>
        <begin position="117"/>
        <end position="127"/>
    </location>
</feature>
<feature type="region of interest" description="Disordered" evidence="5">
    <location>
        <begin position="117"/>
        <end position="162"/>
    </location>
</feature>
<organism evidence="8 9">
    <name type="scientific">Sporothrix eucalyptigena</name>
    <dbReference type="NCBI Taxonomy" id="1812306"/>
    <lineage>
        <taxon>Eukaryota</taxon>
        <taxon>Fungi</taxon>
        <taxon>Dikarya</taxon>
        <taxon>Ascomycota</taxon>
        <taxon>Pezizomycotina</taxon>
        <taxon>Sordariomycetes</taxon>
        <taxon>Sordariomycetidae</taxon>
        <taxon>Ophiostomatales</taxon>
        <taxon>Ophiostomataceae</taxon>
        <taxon>Sporothrix</taxon>
    </lineage>
</organism>
<dbReference type="InterPro" id="IPR000014">
    <property type="entry name" value="PAS"/>
</dbReference>
<gene>
    <name evidence="8" type="primary">wc2</name>
    <name evidence="8" type="ORF">SEUCBS140593_005584</name>
</gene>
<reference evidence="8 9" key="1">
    <citation type="submission" date="2024-01" db="EMBL/GenBank/DDBJ databases">
        <authorList>
            <person name="Allen C."/>
            <person name="Tagirdzhanova G."/>
        </authorList>
    </citation>
    <scope>NUCLEOTIDE SEQUENCE [LARGE SCALE GENOMIC DNA]</scope>
</reference>
<keyword evidence="2 4" id="KW-0863">Zinc-finger</keyword>
<feature type="region of interest" description="Disordered" evidence="5">
    <location>
        <begin position="456"/>
        <end position="477"/>
    </location>
</feature>
<dbReference type="PANTHER" id="PTHR45658">
    <property type="entry name" value="GATA TRANSCRIPTION FACTOR"/>
    <property type="match status" value="1"/>
</dbReference>
<keyword evidence="9" id="KW-1185">Reference proteome</keyword>
<dbReference type="Gene3D" id="3.30.450.20">
    <property type="entry name" value="PAS domain"/>
    <property type="match status" value="1"/>
</dbReference>
<keyword evidence="3" id="KW-0862">Zinc</keyword>
<comment type="caution">
    <text evidence="8">The sequence shown here is derived from an EMBL/GenBank/DDBJ whole genome shotgun (WGS) entry which is preliminary data.</text>
</comment>
<evidence type="ECO:0000313" key="9">
    <source>
        <dbReference type="Proteomes" id="UP001642482"/>
    </source>
</evidence>
<evidence type="ECO:0000313" key="8">
    <source>
        <dbReference type="EMBL" id="CAK7224482.1"/>
    </source>
</evidence>
<dbReference type="SUPFAM" id="SSF57716">
    <property type="entry name" value="Glucocorticoid receptor-like (DNA-binding domain)"/>
    <property type="match status" value="1"/>
</dbReference>
<protein>
    <submittedName>
        <fullName evidence="8">White collar 2 type of transcription factor</fullName>
    </submittedName>
</protein>
<dbReference type="InterPro" id="IPR035965">
    <property type="entry name" value="PAS-like_dom_sf"/>
</dbReference>
<feature type="domain" description="GATA-type" evidence="7">
    <location>
        <begin position="582"/>
        <end position="615"/>
    </location>
</feature>
<dbReference type="EMBL" id="CAWUHD010000055">
    <property type="protein sequence ID" value="CAK7224482.1"/>
    <property type="molecule type" value="Genomic_DNA"/>
</dbReference>
<dbReference type="NCBIfam" id="TIGR00229">
    <property type="entry name" value="sensory_box"/>
    <property type="match status" value="1"/>
</dbReference>
<feature type="compositionally biased region" description="Low complexity" evidence="5">
    <location>
        <begin position="458"/>
        <end position="474"/>
    </location>
</feature>
<evidence type="ECO:0000256" key="4">
    <source>
        <dbReference type="PROSITE-ProRule" id="PRU00094"/>
    </source>
</evidence>
<dbReference type="Pfam" id="PF00320">
    <property type="entry name" value="GATA"/>
    <property type="match status" value="1"/>
</dbReference>
<accession>A0ABP0BXM1</accession>
<sequence length="648" mass="67791">MSHGPPPLGGGFFGFSGQGASHAGPGVLSDDEVAAAAATLAQQQQQTSDDALMMFFNEPPLAFFDSFDNIQASGLGSQPATMFPPSHPQQAAAATSMAPAFGVPSVISSSSGATPISTISNIPINNTQTDDSPSRDTTDGVESSIVMGGMNEPGGGPQPVDGLNSGAANNSVVTAGSGAVAGTSGALTEFTRRKNWPAKVVEELTDLLQIIEPNGRIRFASPNIKRILGYTPEEVAGQSLTELAHPNDRSVLLSDLNACIANASVLRMYVRLRKQDGTYAIVEMVGHAHIAAPRFAPNPSNKSPFCQAVFLMARPYPTKNANLLDSFLEHKMENERLRRRIDDLRREEEDEHRDDESHAQSWAWRQSMDTRSDMASEAAAVAAAMTSAMNGNAAFGNASSTTLTMPPPMTPLKLSNMGAAGNNPNNVALTRENLEGIAARRADSLCDKMARYEGMPGAGPASSTAATSGGITPTQGSVMSGLQGNAIGAAPKSYPTTSVAGTVGTVPGIVPGAGPTTTLPITSSTADTIEMFTGLRYTEGERSRGLSTGNRSPRLIKGDAGIAFSVNRDQRASGDKKKKARLAEEYVCTDCGTLESPEWRKGPSGPKTLCNACGLRWAKKEKREKKRAAAAGVGGVGGGSSPLRHDDE</sequence>
<dbReference type="InterPro" id="IPR013655">
    <property type="entry name" value="PAS_fold_3"/>
</dbReference>
<feature type="domain" description="PAS" evidence="6">
    <location>
        <begin position="193"/>
        <end position="263"/>
    </location>
</feature>
<proteinExistence type="predicted"/>
<dbReference type="SUPFAM" id="SSF55785">
    <property type="entry name" value="PYP-like sensor domain (PAS domain)"/>
    <property type="match status" value="1"/>
</dbReference>
<keyword evidence="1" id="KW-0479">Metal-binding</keyword>
<dbReference type="SMART" id="SM00401">
    <property type="entry name" value="ZnF_GATA"/>
    <property type="match status" value="1"/>
</dbReference>
<dbReference type="Gene3D" id="3.30.50.10">
    <property type="entry name" value="Erythroid Transcription Factor GATA-1, subunit A"/>
    <property type="match status" value="1"/>
</dbReference>
<dbReference type="Proteomes" id="UP001642482">
    <property type="component" value="Unassembled WGS sequence"/>
</dbReference>
<dbReference type="SMART" id="SM00091">
    <property type="entry name" value="PAS"/>
    <property type="match status" value="1"/>
</dbReference>
<feature type="region of interest" description="Disordered" evidence="5">
    <location>
        <begin position="624"/>
        <end position="648"/>
    </location>
</feature>
<evidence type="ECO:0000259" key="6">
    <source>
        <dbReference type="PROSITE" id="PS50112"/>
    </source>
</evidence>
<dbReference type="PROSITE" id="PS50114">
    <property type="entry name" value="GATA_ZN_FINGER_2"/>
    <property type="match status" value="1"/>
</dbReference>
<evidence type="ECO:0000256" key="5">
    <source>
        <dbReference type="SAM" id="MobiDB-lite"/>
    </source>
</evidence>
<dbReference type="CDD" id="cd00130">
    <property type="entry name" value="PAS"/>
    <property type="match status" value="1"/>
</dbReference>
<dbReference type="InterPro" id="IPR013088">
    <property type="entry name" value="Znf_NHR/GATA"/>
</dbReference>
<dbReference type="PANTHER" id="PTHR45658:SF18">
    <property type="entry name" value="PROTEIN GAT2"/>
    <property type="match status" value="1"/>
</dbReference>
<dbReference type="CDD" id="cd00202">
    <property type="entry name" value="ZnF_GATA"/>
    <property type="match status" value="1"/>
</dbReference>